<dbReference type="PRINTS" id="PR00368">
    <property type="entry name" value="FADPNR"/>
</dbReference>
<dbReference type="Pfam" id="PF07992">
    <property type="entry name" value="Pyr_redox_2"/>
    <property type="match status" value="1"/>
</dbReference>
<evidence type="ECO:0000313" key="5">
    <source>
        <dbReference type="EMBL" id="ODN68879.1"/>
    </source>
</evidence>
<reference evidence="5 6" key="1">
    <citation type="submission" date="2016-07" db="EMBL/GenBank/DDBJ databases">
        <title>Draft Genome Sequence of Methylobrevis pamukkalensis PK2.</title>
        <authorList>
            <person name="Vasilenko O.V."/>
            <person name="Doronina N.V."/>
            <person name="Shmareva M.N."/>
            <person name="Tarlachkov S.V."/>
            <person name="Mustakhimov I."/>
            <person name="Trotsenko Y.A."/>
        </authorList>
    </citation>
    <scope>NUCLEOTIDE SEQUENCE [LARGE SCALE GENOMIC DNA]</scope>
    <source>
        <strain evidence="5 6">PK2</strain>
    </source>
</reference>
<evidence type="ECO:0000256" key="2">
    <source>
        <dbReference type="ARBA" id="ARBA00022630"/>
    </source>
</evidence>
<dbReference type="InterPro" id="IPR023753">
    <property type="entry name" value="FAD/NAD-binding_dom"/>
</dbReference>
<comment type="caution">
    <text evidence="5">The sequence shown here is derived from an EMBL/GenBank/DDBJ whole genome shotgun (WGS) entry which is preliminary data.</text>
</comment>
<dbReference type="InterPro" id="IPR050097">
    <property type="entry name" value="Ferredoxin-NADP_redctase_2"/>
</dbReference>
<dbReference type="SUPFAM" id="SSF51905">
    <property type="entry name" value="FAD/NAD(P)-binding domain"/>
    <property type="match status" value="1"/>
</dbReference>
<protein>
    <recommendedName>
        <fullName evidence="1">Thioredoxin reductase</fullName>
    </recommendedName>
</protein>
<dbReference type="InterPro" id="IPR036188">
    <property type="entry name" value="FAD/NAD-bd_sf"/>
</dbReference>
<gene>
    <name evidence="5" type="primary">trxB</name>
    <name evidence="5" type="ORF">A6302_03833</name>
</gene>
<dbReference type="OrthoDB" id="9786503at2"/>
<keyword evidence="3 5" id="KW-0560">Oxidoreductase</keyword>
<feature type="domain" description="FAD/NAD(P)-binding" evidence="4">
    <location>
        <begin position="4"/>
        <end position="143"/>
    </location>
</feature>
<evidence type="ECO:0000256" key="1">
    <source>
        <dbReference type="ARBA" id="ARBA00018719"/>
    </source>
</evidence>
<organism evidence="5 6">
    <name type="scientific">Methylobrevis pamukkalensis</name>
    <dbReference type="NCBI Taxonomy" id="1439726"/>
    <lineage>
        <taxon>Bacteria</taxon>
        <taxon>Pseudomonadati</taxon>
        <taxon>Pseudomonadota</taxon>
        <taxon>Alphaproteobacteria</taxon>
        <taxon>Hyphomicrobiales</taxon>
        <taxon>Pleomorphomonadaceae</taxon>
        <taxon>Methylobrevis</taxon>
    </lineage>
</organism>
<dbReference type="EMBL" id="MCRJ01000126">
    <property type="protein sequence ID" value="ODN68879.1"/>
    <property type="molecule type" value="Genomic_DNA"/>
</dbReference>
<dbReference type="RefSeq" id="WP_069308076.1">
    <property type="nucleotide sequence ID" value="NZ_MCRJ01000126.1"/>
</dbReference>
<dbReference type="AlphaFoldDB" id="A0A1E3GXS5"/>
<dbReference type="PANTHER" id="PTHR48105">
    <property type="entry name" value="THIOREDOXIN REDUCTASE 1-RELATED-RELATED"/>
    <property type="match status" value="1"/>
</dbReference>
<dbReference type="GO" id="GO:0016491">
    <property type="term" value="F:oxidoreductase activity"/>
    <property type="evidence" value="ECO:0007669"/>
    <property type="project" value="UniProtKB-KW"/>
</dbReference>
<evidence type="ECO:0000259" key="4">
    <source>
        <dbReference type="Pfam" id="PF07992"/>
    </source>
</evidence>
<accession>A0A1E3GXS5</accession>
<sequence length="298" mass="31709">MRHDAVIIGGSYAGMSAALQLARARRTVLVVDAGRRRNRFAHAAHGFLGSDGEAPGAIAERARTQLLRYPTVTWIEGDVSGAHPIDDGFRVRVEGGDTHEGRRLVLATGVVDTLPEIPGLAERWGRSVFMCPYCDGYELDRGPLGVLATAPMWFHHAMLIPEWGPTTLFTNGAWHPDDSQRTALAQRGVSVVEDRVLAVGGERATMELEGGHSIDLAGLFLMPRTRMASTVAADLGCDMDEGPMGPFIRTSPMKETSIPGVFACGDVARAAGSVALAVGDGAMTGAATHRSLIEAFHA</sequence>
<keyword evidence="2" id="KW-0285">Flavoprotein</keyword>
<evidence type="ECO:0000256" key="3">
    <source>
        <dbReference type="ARBA" id="ARBA00023002"/>
    </source>
</evidence>
<proteinExistence type="predicted"/>
<dbReference type="Gene3D" id="3.50.50.60">
    <property type="entry name" value="FAD/NAD(P)-binding domain"/>
    <property type="match status" value="2"/>
</dbReference>
<dbReference type="Proteomes" id="UP000094622">
    <property type="component" value="Unassembled WGS sequence"/>
</dbReference>
<dbReference type="PATRIC" id="fig|1439726.3.peg.4042"/>
<keyword evidence="6" id="KW-1185">Reference proteome</keyword>
<name>A0A1E3GXS5_9HYPH</name>
<dbReference type="PRINTS" id="PR00469">
    <property type="entry name" value="PNDRDTASEII"/>
</dbReference>
<evidence type="ECO:0000313" key="6">
    <source>
        <dbReference type="Proteomes" id="UP000094622"/>
    </source>
</evidence>